<dbReference type="GO" id="GO:0035556">
    <property type="term" value="P:intracellular signal transduction"/>
    <property type="evidence" value="ECO:0007669"/>
    <property type="project" value="InterPro"/>
</dbReference>
<keyword evidence="4" id="KW-1185">Reference proteome</keyword>
<keyword evidence="1" id="KW-0472">Membrane</keyword>
<dbReference type="Gene3D" id="1.25.40.10">
    <property type="entry name" value="Tetratricopeptide repeat domain"/>
    <property type="match status" value="1"/>
</dbReference>
<sequence length="681" mass="75186">MERRLAAILAADVAGYSRLTSADEEGTHVQLQDHLRALVDPKIAEHRGRVVKNTGDGMLAEFSSVVDALRCALDVQHGMAERNAEVPDEKRIEFRISVNVGDVIIDRDDIFGDGVNVAARLEGLAKPGGICISEDAHRQVRGKFDVTFEDAGEQQLKNIARPVRVFRVALDDARPAKPISQPHNAALAVRRDRSSGRVTAIGAAVVLIAAAGGAAFYFHLGRAPVVSQMPDQLAKPSERFSIVVLPFANLSGDTSQDYLADVISDELTTGFSRFRDIFVISRSTAFTYKGKPTNVRQIGKDLGVRYALEGSVQPNGDRLRVNVQLIDTESDAHIWADQFDENRSDLLQMQDAIVTRIAHAIGMKMITERARLAQTRAANPNAEDLALRCSAALMRAHATSERDSAFRMCEQALQIDPENLRAASQESFKFTHRVANYTSPDRQADLRRADELASLAIKIDPNYSQAHTAKGDVLLLAGRYREALSWARRRKIPVVMVRSHTKLDSLGAEYGRLGSLAVVADDATGQLVDVVNEMKTAVRLFGGAALPAHFPPYVGSEQFRRLTRLRMAAMLRNNRMAARVLSVAFGSALDKWSGLYVTLTGDFDENAARNIVERMSNELRAEGLPLRHAGSFGFDFAATEWFRNSITGRYAVRIALSDFPDTITRRLITEIAGWWGRNQRQ</sequence>
<evidence type="ECO:0000313" key="3">
    <source>
        <dbReference type="EMBL" id="TYL96674.1"/>
    </source>
</evidence>
<dbReference type="InterPro" id="IPR001054">
    <property type="entry name" value="A/G_cyclase"/>
</dbReference>
<organism evidence="3 4">
    <name type="scientific">Bradyrhizobium rifense</name>
    <dbReference type="NCBI Taxonomy" id="515499"/>
    <lineage>
        <taxon>Bacteria</taxon>
        <taxon>Pseudomonadati</taxon>
        <taxon>Pseudomonadota</taxon>
        <taxon>Alphaproteobacteria</taxon>
        <taxon>Hyphomicrobiales</taxon>
        <taxon>Nitrobacteraceae</taxon>
        <taxon>Bradyrhizobium</taxon>
    </lineage>
</organism>
<comment type="caution">
    <text evidence="3">The sequence shown here is derived from an EMBL/GenBank/DDBJ whole genome shotgun (WGS) entry which is preliminary data.</text>
</comment>
<reference evidence="3 4" key="1">
    <citation type="submission" date="2019-08" db="EMBL/GenBank/DDBJ databases">
        <title>Bradyrhizobium hipponensis sp. nov., a rhizobium isolated from a Lupinus angustifolius root nodule in Tunisia.</title>
        <authorList>
            <person name="Off K."/>
            <person name="Rejili M."/>
            <person name="Mars M."/>
            <person name="Brachmann A."/>
            <person name="Marin M."/>
        </authorList>
    </citation>
    <scope>NUCLEOTIDE SEQUENCE [LARGE SCALE GENOMIC DNA]</scope>
    <source>
        <strain evidence="3 4">CTAW71</strain>
    </source>
</reference>
<dbReference type="GO" id="GO:0004016">
    <property type="term" value="F:adenylate cyclase activity"/>
    <property type="evidence" value="ECO:0007669"/>
    <property type="project" value="UniProtKB-ARBA"/>
</dbReference>
<dbReference type="CDD" id="cd07302">
    <property type="entry name" value="CHD"/>
    <property type="match status" value="1"/>
</dbReference>
<dbReference type="PANTHER" id="PTHR43081">
    <property type="entry name" value="ADENYLATE CYCLASE, TERMINAL-DIFFERENTIATION SPECIFIC-RELATED"/>
    <property type="match status" value="1"/>
</dbReference>
<name>A0A5D3KH54_9BRAD</name>
<dbReference type="GO" id="GO:0006171">
    <property type="term" value="P:cAMP biosynthetic process"/>
    <property type="evidence" value="ECO:0007669"/>
    <property type="project" value="TreeGrafter"/>
</dbReference>
<dbReference type="Pfam" id="PF00211">
    <property type="entry name" value="Guanylate_cyc"/>
    <property type="match status" value="1"/>
</dbReference>
<gene>
    <name evidence="3" type="ORF">FXB40_11175</name>
</gene>
<dbReference type="InterPro" id="IPR029787">
    <property type="entry name" value="Nucleotide_cyclase"/>
</dbReference>
<dbReference type="Proteomes" id="UP000324758">
    <property type="component" value="Unassembled WGS sequence"/>
</dbReference>
<dbReference type="Gene3D" id="3.30.70.1230">
    <property type="entry name" value="Nucleotide cyclase"/>
    <property type="match status" value="1"/>
</dbReference>
<dbReference type="SUPFAM" id="SSF48452">
    <property type="entry name" value="TPR-like"/>
    <property type="match status" value="1"/>
</dbReference>
<proteinExistence type="predicted"/>
<evidence type="ECO:0000313" key="4">
    <source>
        <dbReference type="Proteomes" id="UP000324758"/>
    </source>
</evidence>
<dbReference type="PANTHER" id="PTHR43081:SF19">
    <property type="entry name" value="PH-SENSITIVE ADENYLATE CYCLASE RV1264"/>
    <property type="match status" value="1"/>
</dbReference>
<accession>A0A5D3KH54</accession>
<dbReference type="Gene3D" id="3.40.50.10070">
    <property type="entry name" value="TolB, N-terminal domain"/>
    <property type="match status" value="1"/>
</dbReference>
<evidence type="ECO:0000256" key="1">
    <source>
        <dbReference type="SAM" id="Phobius"/>
    </source>
</evidence>
<dbReference type="SUPFAM" id="SSF55073">
    <property type="entry name" value="Nucleotide cyclase"/>
    <property type="match status" value="1"/>
</dbReference>
<keyword evidence="1" id="KW-0812">Transmembrane</keyword>
<dbReference type="InterPro" id="IPR050697">
    <property type="entry name" value="Adenylyl/Guanylyl_Cyclase_3/4"/>
</dbReference>
<evidence type="ECO:0000259" key="2">
    <source>
        <dbReference type="PROSITE" id="PS50125"/>
    </source>
</evidence>
<feature type="transmembrane region" description="Helical" evidence="1">
    <location>
        <begin position="198"/>
        <end position="220"/>
    </location>
</feature>
<keyword evidence="1" id="KW-1133">Transmembrane helix</keyword>
<dbReference type="PROSITE" id="PS50125">
    <property type="entry name" value="GUANYLATE_CYCLASE_2"/>
    <property type="match status" value="1"/>
</dbReference>
<protein>
    <submittedName>
        <fullName evidence="3">Guanylate cyclase</fullName>
    </submittedName>
</protein>
<dbReference type="InterPro" id="IPR011990">
    <property type="entry name" value="TPR-like_helical_dom_sf"/>
</dbReference>
<dbReference type="OrthoDB" id="9807521at2"/>
<dbReference type="EMBL" id="VSSS01000018">
    <property type="protein sequence ID" value="TYL96674.1"/>
    <property type="molecule type" value="Genomic_DNA"/>
</dbReference>
<feature type="domain" description="Guanylate cyclase" evidence="2">
    <location>
        <begin position="7"/>
        <end position="122"/>
    </location>
</feature>
<dbReference type="AlphaFoldDB" id="A0A5D3KH54"/>